<gene>
    <name evidence="2" type="ORF">SAMN02745120_2546</name>
</gene>
<feature type="domain" description="Putative Se/S carrier protein-like" evidence="1">
    <location>
        <begin position="2"/>
        <end position="69"/>
    </location>
</feature>
<sequence>MYVISFASTHHAMFAEQMLKKADIKIMVIPTPRQIDKSCGISIKFNGTLMDKVIEVMEKYNIDVKGIFEIMPDLSVVVHYPK</sequence>
<accession>A0A1T5D1J2</accession>
<dbReference type="AlphaFoldDB" id="A0A1T5D1J2"/>
<dbReference type="RefSeq" id="WP_013362779.1">
    <property type="nucleotide sequence ID" value="NZ_CP154629.1"/>
</dbReference>
<dbReference type="OrthoDB" id="3192849at2"/>
<dbReference type="InterPro" id="IPR021778">
    <property type="entry name" value="Se/S_carrier-like"/>
</dbReference>
<evidence type="ECO:0000313" key="2">
    <source>
        <dbReference type="EMBL" id="SKB65574.1"/>
    </source>
</evidence>
<dbReference type="Proteomes" id="UP000243406">
    <property type="component" value="Unassembled WGS sequence"/>
</dbReference>
<protein>
    <recommendedName>
        <fullName evidence="1">Putative Se/S carrier protein-like domain-containing protein</fullName>
    </recommendedName>
</protein>
<name>A0A1T5D1J2_9FIRM</name>
<organism evidence="2 3">
    <name type="scientific">Acetoanaerobium noterae</name>
    <dbReference type="NCBI Taxonomy" id="745369"/>
    <lineage>
        <taxon>Bacteria</taxon>
        <taxon>Bacillati</taxon>
        <taxon>Bacillota</taxon>
        <taxon>Clostridia</taxon>
        <taxon>Peptostreptococcales</taxon>
        <taxon>Filifactoraceae</taxon>
        <taxon>Acetoanaerobium</taxon>
    </lineage>
</organism>
<proteinExistence type="predicted"/>
<keyword evidence="3" id="KW-1185">Reference proteome</keyword>
<evidence type="ECO:0000313" key="3">
    <source>
        <dbReference type="Proteomes" id="UP000243406"/>
    </source>
</evidence>
<reference evidence="3" key="1">
    <citation type="submission" date="2017-02" db="EMBL/GenBank/DDBJ databases">
        <authorList>
            <person name="Varghese N."/>
            <person name="Submissions S."/>
        </authorList>
    </citation>
    <scope>NUCLEOTIDE SEQUENCE [LARGE SCALE GENOMIC DNA]</scope>
    <source>
        <strain evidence="3">ATCC 35199</strain>
    </source>
</reference>
<evidence type="ECO:0000259" key="1">
    <source>
        <dbReference type="Pfam" id="PF11823"/>
    </source>
</evidence>
<dbReference type="EMBL" id="FUYN01000006">
    <property type="protein sequence ID" value="SKB65574.1"/>
    <property type="molecule type" value="Genomic_DNA"/>
</dbReference>
<dbReference type="Pfam" id="PF11823">
    <property type="entry name" value="Se_S_carrier"/>
    <property type="match status" value="1"/>
</dbReference>